<dbReference type="InterPro" id="IPR042160">
    <property type="entry name" value="HD-Zip_IV"/>
</dbReference>
<dbReference type="PANTHER" id="PTHR45654">
    <property type="entry name" value="HOMEOBOX-LEUCINE ZIPPER PROTEIN MERISTEM L1"/>
    <property type="match status" value="1"/>
</dbReference>
<dbReference type="SUPFAM" id="SSF55961">
    <property type="entry name" value="Bet v1-like"/>
    <property type="match status" value="2"/>
</dbReference>
<dbReference type="GO" id="GO:0003677">
    <property type="term" value="F:DNA binding"/>
    <property type="evidence" value="ECO:0007669"/>
    <property type="project" value="UniProtKB-UniRule"/>
</dbReference>
<comment type="subcellular location">
    <subcellularLocation>
        <location evidence="1 9 10">Nucleus</location>
    </subcellularLocation>
</comment>
<dbReference type="Proteomes" id="UP000036987">
    <property type="component" value="Unassembled WGS sequence"/>
</dbReference>
<evidence type="ECO:0000259" key="12">
    <source>
        <dbReference type="PROSITE" id="PS50071"/>
    </source>
</evidence>
<keyword evidence="15" id="KW-1185">Reference proteome</keyword>
<dbReference type="PROSITE" id="PS00027">
    <property type="entry name" value="HOMEOBOX_1"/>
    <property type="match status" value="1"/>
</dbReference>
<evidence type="ECO:0000256" key="4">
    <source>
        <dbReference type="ARBA" id="ARBA00023054"/>
    </source>
</evidence>
<dbReference type="GO" id="GO:0005634">
    <property type="term" value="C:nucleus"/>
    <property type="evidence" value="ECO:0007669"/>
    <property type="project" value="UniProtKB-SubCell"/>
</dbReference>
<evidence type="ECO:0000256" key="11">
    <source>
        <dbReference type="SAM" id="MobiDB-lite"/>
    </source>
</evidence>
<dbReference type="InterPro" id="IPR009057">
    <property type="entry name" value="Homeodomain-like_sf"/>
</dbReference>
<dbReference type="GO" id="GO:0000981">
    <property type="term" value="F:DNA-binding transcription factor activity, RNA polymerase II-specific"/>
    <property type="evidence" value="ECO:0007669"/>
    <property type="project" value="InterPro"/>
</dbReference>
<dbReference type="InterPro" id="IPR057993">
    <property type="entry name" value="HD-Zip_IV_C"/>
</dbReference>
<comment type="similarity">
    <text evidence="2">Belongs to the HD-ZIP homeobox family. Class IV subfamily.</text>
</comment>
<evidence type="ECO:0000256" key="10">
    <source>
        <dbReference type="RuleBase" id="RU000682"/>
    </source>
</evidence>
<dbReference type="CDD" id="cd00086">
    <property type="entry name" value="homeodomain"/>
    <property type="match status" value="1"/>
</dbReference>
<evidence type="ECO:0000256" key="5">
    <source>
        <dbReference type="ARBA" id="ARBA00023125"/>
    </source>
</evidence>
<dbReference type="InterPro" id="IPR002913">
    <property type="entry name" value="START_lipid-bd_dom"/>
</dbReference>
<comment type="caution">
    <text evidence="14">The sequence shown here is derived from an EMBL/GenBank/DDBJ whole genome shotgun (WGS) entry which is preliminary data.</text>
</comment>
<reference evidence="15" key="1">
    <citation type="journal article" date="2016" name="Nature">
        <title>The genome of the seagrass Zostera marina reveals angiosperm adaptation to the sea.</title>
        <authorList>
            <person name="Olsen J.L."/>
            <person name="Rouze P."/>
            <person name="Verhelst B."/>
            <person name="Lin Y.-C."/>
            <person name="Bayer T."/>
            <person name="Collen J."/>
            <person name="Dattolo E."/>
            <person name="De Paoli E."/>
            <person name="Dittami S."/>
            <person name="Maumus F."/>
            <person name="Michel G."/>
            <person name="Kersting A."/>
            <person name="Lauritano C."/>
            <person name="Lohaus R."/>
            <person name="Toepel M."/>
            <person name="Tonon T."/>
            <person name="Vanneste K."/>
            <person name="Amirebrahimi M."/>
            <person name="Brakel J."/>
            <person name="Bostroem C."/>
            <person name="Chovatia M."/>
            <person name="Grimwood J."/>
            <person name="Jenkins J.W."/>
            <person name="Jueterbock A."/>
            <person name="Mraz A."/>
            <person name="Stam W.T."/>
            <person name="Tice H."/>
            <person name="Bornberg-Bauer E."/>
            <person name="Green P.J."/>
            <person name="Pearson G.A."/>
            <person name="Procaccini G."/>
            <person name="Duarte C.M."/>
            <person name="Schmutz J."/>
            <person name="Reusch T.B.H."/>
            <person name="Van de Peer Y."/>
        </authorList>
    </citation>
    <scope>NUCLEOTIDE SEQUENCE [LARGE SCALE GENOMIC DNA]</scope>
    <source>
        <strain evidence="15">cv. Finnish</strain>
    </source>
</reference>
<dbReference type="SMART" id="SM00234">
    <property type="entry name" value="START"/>
    <property type="match status" value="1"/>
</dbReference>
<dbReference type="Pfam" id="PF01852">
    <property type="entry name" value="START"/>
    <property type="match status" value="1"/>
</dbReference>
<keyword evidence="4" id="KW-0175">Coiled coil</keyword>
<organism evidence="14 15">
    <name type="scientific">Zostera marina</name>
    <name type="common">Eelgrass</name>
    <dbReference type="NCBI Taxonomy" id="29655"/>
    <lineage>
        <taxon>Eukaryota</taxon>
        <taxon>Viridiplantae</taxon>
        <taxon>Streptophyta</taxon>
        <taxon>Embryophyta</taxon>
        <taxon>Tracheophyta</taxon>
        <taxon>Spermatophyta</taxon>
        <taxon>Magnoliopsida</taxon>
        <taxon>Liliopsida</taxon>
        <taxon>Zosteraceae</taxon>
        <taxon>Zostera</taxon>
    </lineage>
</organism>
<sequence length="698" mass="77871">MVKTNNKSGLNKFKRSWSGQQSPNKNNTEITDNSNQNDASNCVSKEKKNHRHSQVQIRTLELYFSHCPHPDEKQREELAGRIGLDYQQVKFWFQNRRTELKKQLGKHENAVLRLENDKLRIFINSGQYVDIRSKCVNCGHSVGISSGEQHAPPVNNNNTPNIWPNQPTEVFRTFIPQSPYPNLNTGDSSSSPAPIPIPMPAPINTDEVGLEKIMAPPSLPIAPQIQPNVPICPPELSSMYFELGTAAIEELVKLVLAETNLWTKNIDDPNETLNFHEYNRTYPRIILPKPSGFASEGTRASTVAMINGTTLVEILMDVIRAEFQILSPLVPVREANFLRMCKQLSLGVWVVVDVSIPGTFNSSLTASQKLPSGCVIQDFPNGQSKITWVEHSEYDEKNIHESCRSMVSSGAGLGAKKWVYTLKRQCQTLDFLIYSSFSNLVVNGLTEEGFSNLLKLAHRMTLYFYQGACPSLDMWNELSVEGLGSDVRVLSRKCFNLQGQPTGIILNGTRSVWLPVSHAHLFEYLRDEKIRSEWDILSNQTPMHEVAFVTKDRDSGNRISLIHTEAVNESIPGMLLIQETTTDESGSLVVYAPVDIPTLQGVIHGGDPDGISLLSSGFSIIPNTVHVLKNEADRDFKGKGKKVADSPDIRRIVGSVLTMTFQILVIDDPNVEMPADSLQMIKTLLVTTLEKIKAAMVR</sequence>
<dbReference type="STRING" id="29655.A0A0K9Q0Y5"/>
<keyword evidence="8 9" id="KW-0539">Nucleus</keyword>
<dbReference type="FunFam" id="1.10.10.60:FF:000229">
    <property type="entry name" value="Homeobox-leucine zipper protein HDG1"/>
    <property type="match status" value="1"/>
</dbReference>
<evidence type="ECO:0000259" key="13">
    <source>
        <dbReference type="PROSITE" id="PS50848"/>
    </source>
</evidence>
<dbReference type="Pfam" id="PF00046">
    <property type="entry name" value="Homeodomain"/>
    <property type="match status" value="1"/>
</dbReference>
<evidence type="ECO:0000256" key="3">
    <source>
        <dbReference type="ARBA" id="ARBA00023015"/>
    </source>
</evidence>
<proteinExistence type="inferred from homology"/>
<evidence type="ECO:0000256" key="8">
    <source>
        <dbReference type="ARBA" id="ARBA00023242"/>
    </source>
</evidence>
<dbReference type="PROSITE" id="PS50848">
    <property type="entry name" value="START"/>
    <property type="match status" value="1"/>
</dbReference>
<dbReference type="Pfam" id="PF25797">
    <property type="entry name" value="PDF2_C"/>
    <property type="match status" value="1"/>
</dbReference>
<keyword evidence="3" id="KW-0805">Transcription regulation</keyword>
<dbReference type="OrthoDB" id="6159439at2759"/>
<evidence type="ECO:0000256" key="7">
    <source>
        <dbReference type="ARBA" id="ARBA00023163"/>
    </source>
</evidence>
<dbReference type="SMART" id="SM00389">
    <property type="entry name" value="HOX"/>
    <property type="match status" value="1"/>
</dbReference>
<feature type="domain" description="START" evidence="13">
    <location>
        <begin position="262"/>
        <end position="431"/>
    </location>
</feature>
<dbReference type="SUPFAM" id="SSF46689">
    <property type="entry name" value="Homeodomain-like"/>
    <property type="match status" value="1"/>
</dbReference>
<feature type="DNA-binding region" description="Homeobox" evidence="9">
    <location>
        <begin position="45"/>
        <end position="104"/>
    </location>
</feature>
<feature type="domain" description="Homeobox" evidence="12">
    <location>
        <begin position="43"/>
        <end position="103"/>
    </location>
</feature>
<dbReference type="InterPro" id="IPR017970">
    <property type="entry name" value="Homeobox_CS"/>
</dbReference>
<dbReference type="GO" id="GO:0008289">
    <property type="term" value="F:lipid binding"/>
    <property type="evidence" value="ECO:0007669"/>
    <property type="project" value="InterPro"/>
</dbReference>
<keyword evidence="5 9" id="KW-0238">DNA-binding</keyword>
<name>A0A0K9Q0Y5_ZOSMR</name>
<evidence type="ECO:0000256" key="6">
    <source>
        <dbReference type="ARBA" id="ARBA00023155"/>
    </source>
</evidence>
<keyword evidence="6 9" id="KW-0371">Homeobox</keyword>
<keyword evidence="7" id="KW-0804">Transcription</keyword>
<evidence type="ECO:0000256" key="2">
    <source>
        <dbReference type="ARBA" id="ARBA00006789"/>
    </source>
</evidence>
<evidence type="ECO:0000256" key="9">
    <source>
        <dbReference type="PROSITE-ProRule" id="PRU00108"/>
    </source>
</evidence>
<dbReference type="InterPro" id="IPR001356">
    <property type="entry name" value="HD"/>
</dbReference>
<evidence type="ECO:0000313" key="15">
    <source>
        <dbReference type="Proteomes" id="UP000036987"/>
    </source>
</evidence>
<dbReference type="PANTHER" id="PTHR45654:SF5">
    <property type="entry name" value="HOMEOBOX-LEUCINE ZIPPER PROTEIN ANTHOCYANINLESS 2-RELATED"/>
    <property type="match status" value="1"/>
</dbReference>
<protein>
    <submittedName>
        <fullName evidence="14">Uncharacterized protein</fullName>
    </submittedName>
</protein>
<dbReference type="PROSITE" id="PS50071">
    <property type="entry name" value="HOMEOBOX_2"/>
    <property type="match status" value="1"/>
</dbReference>
<gene>
    <name evidence="14" type="ORF">ZOSMA_122G00770</name>
</gene>
<evidence type="ECO:0000256" key="1">
    <source>
        <dbReference type="ARBA" id="ARBA00004123"/>
    </source>
</evidence>
<feature type="region of interest" description="Disordered" evidence="11">
    <location>
        <begin position="1"/>
        <end position="53"/>
    </location>
</feature>
<accession>A0A0K9Q0Y5</accession>
<dbReference type="AlphaFoldDB" id="A0A0K9Q0Y5"/>
<dbReference type="EMBL" id="LFYR01000244">
    <property type="protein sequence ID" value="KMZ74809.1"/>
    <property type="molecule type" value="Genomic_DNA"/>
</dbReference>
<dbReference type="Gene3D" id="1.10.10.60">
    <property type="entry name" value="Homeodomain-like"/>
    <property type="match status" value="1"/>
</dbReference>
<feature type="compositionally biased region" description="Polar residues" evidence="11">
    <location>
        <begin position="17"/>
        <end position="43"/>
    </location>
</feature>
<evidence type="ECO:0000313" key="14">
    <source>
        <dbReference type="EMBL" id="KMZ74809.1"/>
    </source>
</evidence>